<name>X6LB95_RETFI</name>
<dbReference type="AlphaFoldDB" id="X6LB95"/>
<gene>
    <name evidence="2" type="ORF">RFI_38837</name>
</gene>
<protein>
    <submittedName>
        <fullName evidence="2">Uncharacterized protein</fullName>
    </submittedName>
</protein>
<evidence type="ECO:0000256" key="1">
    <source>
        <dbReference type="SAM" id="MobiDB-lite"/>
    </source>
</evidence>
<reference evidence="2 3" key="1">
    <citation type="journal article" date="2013" name="Curr. Biol.">
        <title>The Genome of the Foraminiferan Reticulomyxa filosa.</title>
        <authorList>
            <person name="Glockner G."/>
            <person name="Hulsmann N."/>
            <person name="Schleicher M."/>
            <person name="Noegel A.A."/>
            <person name="Eichinger L."/>
            <person name="Gallinger C."/>
            <person name="Pawlowski J."/>
            <person name="Sierra R."/>
            <person name="Euteneuer U."/>
            <person name="Pillet L."/>
            <person name="Moustafa A."/>
            <person name="Platzer M."/>
            <person name="Groth M."/>
            <person name="Szafranski K."/>
            <person name="Schliwa M."/>
        </authorList>
    </citation>
    <scope>NUCLEOTIDE SEQUENCE [LARGE SCALE GENOMIC DNA]</scope>
</reference>
<evidence type="ECO:0000313" key="2">
    <source>
        <dbReference type="EMBL" id="ETN98655.1"/>
    </source>
</evidence>
<dbReference type="Proteomes" id="UP000023152">
    <property type="component" value="Unassembled WGS sequence"/>
</dbReference>
<organism evidence="2 3">
    <name type="scientific">Reticulomyxa filosa</name>
    <dbReference type="NCBI Taxonomy" id="46433"/>
    <lineage>
        <taxon>Eukaryota</taxon>
        <taxon>Sar</taxon>
        <taxon>Rhizaria</taxon>
        <taxon>Retaria</taxon>
        <taxon>Foraminifera</taxon>
        <taxon>Monothalamids</taxon>
        <taxon>Reticulomyxidae</taxon>
        <taxon>Reticulomyxa</taxon>
    </lineage>
</organism>
<keyword evidence="3" id="KW-1185">Reference proteome</keyword>
<comment type="caution">
    <text evidence="2">The sequence shown here is derived from an EMBL/GenBank/DDBJ whole genome shotgun (WGS) entry which is preliminary data.</text>
</comment>
<feature type="region of interest" description="Disordered" evidence="1">
    <location>
        <begin position="104"/>
        <end position="140"/>
    </location>
</feature>
<feature type="non-terminal residue" evidence="2">
    <location>
        <position position="1"/>
    </location>
</feature>
<dbReference type="EMBL" id="ASPP01046137">
    <property type="protein sequence ID" value="ETN98655.1"/>
    <property type="molecule type" value="Genomic_DNA"/>
</dbReference>
<evidence type="ECO:0000313" key="3">
    <source>
        <dbReference type="Proteomes" id="UP000023152"/>
    </source>
</evidence>
<proteinExistence type="predicted"/>
<accession>X6LB95</accession>
<sequence>TKTTEKKLQIFITTYKKIFCLKKNKYFFSIHFKKSNFFTVKAYSQFFKVFAIEKKMKVLAMFLKETLLQERDIHSSFPSNIISFFYNFFEVKTHFIKTAKKNKKGEKFCKRPTRNQEAIQKKKKKQATKINNKKEQTLIQ</sequence>